<reference evidence="3 4" key="1">
    <citation type="submission" date="2019-01" db="EMBL/GenBank/DDBJ databases">
        <authorList>
            <person name="Chen W.-M."/>
        </authorList>
    </citation>
    <scope>NUCLEOTIDE SEQUENCE [LARGE SCALE GENOMIC DNA]</scope>
    <source>
        <strain evidence="3 4">KYPY4</strain>
    </source>
</reference>
<protein>
    <submittedName>
        <fullName evidence="3">Alpha/beta hydrolase</fullName>
    </submittedName>
</protein>
<proteinExistence type="inferred from homology"/>
<keyword evidence="4" id="KW-1185">Reference proteome</keyword>
<dbReference type="EMBL" id="SACR01000005">
    <property type="protein sequence ID" value="RVU44549.1"/>
    <property type="molecule type" value="Genomic_DNA"/>
</dbReference>
<dbReference type="InterPro" id="IPR000073">
    <property type="entry name" value="AB_hydrolase_1"/>
</dbReference>
<sequence length="266" mass="29026">MADIIHRHHVVQRGQGRRPMVFSHGFGCDQQMWRFVAPAFEADHRVIVFDHIGCGRADITAYDEVRHARIEGYAQDVNALLDSLDLHDVVFVGHSVSAMIGVLAAIAKPERFAQLVLICPSPRYLDDPPGYAGGFSRADIDGLFDLMESSPQGWASFLAPAVMGAESPADLTDELRASFCASDPYITRRFAQAVFLADHRHVLPQCTVPSLILQAGTDAIAPPAVGQFMHAHLPHSTLVVTDTVGHCPHLTDPALTIETLRRHLGG</sequence>
<dbReference type="Proteomes" id="UP000285575">
    <property type="component" value="Unassembled WGS sequence"/>
</dbReference>
<feature type="domain" description="AB hydrolase-1" evidence="2">
    <location>
        <begin position="21"/>
        <end position="257"/>
    </location>
</feature>
<dbReference type="SUPFAM" id="SSF53474">
    <property type="entry name" value="alpha/beta-Hydrolases"/>
    <property type="match status" value="1"/>
</dbReference>
<keyword evidence="3" id="KW-0378">Hydrolase</keyword>
<name>A0A437RCP9_9BURK</name>
<organism evidence="3 4">
    <name type="scientific">Rubrivivax rivuli</name>
    <dbReference type="NCBI Taxonomy" id="1862385"/>
    <lineage>
        <taxon>Bacteria</taxon>
        <taxon>Pseudomonadati</taxon>
        <taxon>Pseudomonadota</taxon>
        <taxon>Betaproteobacteria</taxon>
        <taxon>Burkholderiales</taxon>
        <taxon>Sphaerotilaceae</taxon>
        <taxon>Rubrivivax</taxon>
    </lineage>
</organism>
<evidence type="ECO:0000313" key="4">
    <source>
        <dbReference type="Proteomes" id="UP000285575"/>
    </source>
</evidence>
<dbReference type="Gene3D" id="3.40.50.1820">
    <property type="entry name" value="alpha/beta hydrolase"/>
    <property type="match status" value="1"/>
</dbReference>
<dbReference type="RefSeq" id="WP_128230094.1">
    <property type="nucleotide sequence ID" value="NZ_SACR01000005.1"/>
</dbReference>
<comment type="similarity">
    <text evidence="1">Belongs to the AB hydrolase superfamily.</text>
</comment>
<evidence type="ECO:0000259" key="2">
    <source>
        <dbReference type="Pfam" id="PF12697"/>
    </source>
</evidence>
<gene>
    <name evidence="3" type="ORF">EOE66_17970</name>
</gene>
<dbReference type="Pfam" id="PF12697">
    <property type="entry name" value="Abhydrolase_6"/>
    <property type="match status" value="1"/>
</dbReference>
<accession>A0A437RCP9</accession>
<dbReference type="InterPro" id="IPR029058">
    <property type="entry name" value="AB_hydrolase_fold"/>
</dbReference>
<evidence type="ECO:0000256" key="1">
    <source>
        <dbReference type="ARBA" id="ARBA00008645"/>
    </source>
</evidence>
<evidence type="ECO:0000313" key="3">
    <source>
        <dbReference type="EMBL" id="RVU44549.1"/>
    </source>
</evidence>
<comment type="caution">
    <text evidence="3">The sequence shown here is derived from an EMBL/GenBank/DDBJ whole genome shotgun (WGS) entry which is preliminary data.</text>
</comment>
<dbReference type="PRINTS" id="PR00111">
    <property type="entry name" value="ABHYDROLASE"/>
</dbReference>
<dbReference type="GO" id="GO:0016787">
    <property type="term" value="F:hydrolase activity"/>
    <property type="evidence" value="ECO:0007669"/>
    <property type="project" value="UniProtKB-KW"/>
</dbReference>
<dbReference type="AlphaFoldDB" id="A0A437RCP9"/>
<dbReference type="OrthoDB" id="8680283at2"/>
<dbReference type="PANTHER" id="PTHR43039">
    <property type="entry name" value="ESTERASE-RELATED"/>
    <property type="match status" value="1"/>
</dbReference>